<comment type="catalytic activity">
    <reaction evidence="12">
        <text>K(+)(in) = K(+)(out)</text>
        <dbReference type="Rhea" id="RHEA:29463"/>
        <dbReference type="ChEBI" id="CHEBI:29103"/>
    </reaction>
</comment>
<keyword evidence="9" id="KW-0406">Ion transport</keyword>
<dbReference type="FunFam" id="1.10.287.70:FF:000002">
    <property type="entry name" value="Potassium voltage-gated channel subfamily a member"/>
    <property type="match status" value="1"/>
</dbReference>
<evidence type="ECO:0000256" key="10">
    <source>
        <dbReference type="ARBA" id="ARBA00023136"/>
    </source>
</evidence>
<feature type="chain" id="PRO_5024932921" description="Potassium channel domain-containing protein" evidence="13">
    <location>
        <begin position="28"/>
        <end position="176"/>
    </location>
</feature>
<keyword evidence="7" id="KW-0630">Potassium</keyword>
<evidence type="ECO:0000256" key="8">
    <source>
        <dbReference type="ARBA" id="ARBA00022989"/>
    </source>
</evidence>
<dbReference type="GO" id="GO:0008076">
    <property type="term" value="C:voltage-gated potassium channel complex"/>
    <property type="evidence" value="ECO:0007669"/>
    <property type="project" value="InterPro"/>
</dbReference>
<evidence type="ECO:0000256" key="6">
    <source>
        <dbReference type="ARBA" id="ARBA00022882"/>
    </source>
</evidence>
<dbReference type="SUPFAM" id="SSF81324">
    <property type="entry name" value="Voltage-gated potassium channels"/>
    <property type="match status" value="1"/>
</dbReference>
<comment type="caution">
    <text evidence="15">The sequence shown here is derived from an EMBL/GenBank/DDBJ whole genome shotgun (WGS) entry which is preliminary data.</text>
</comment>
<gene>
    <name evidence="15" type="ORF">E2I00_020233</name>
</gene>
<keyword evidence="2" id="KW-0813">Transport</keyword>
<dbReference type="GO" id="GO:0044224">
    <property type="term" value="C:juxtaparanode region of axon"/>
    <property type="evidence" value="ECO:0007669"/>
    <property type="project" value="TreeGrafter"/>
</dbReference>
<dbReference type="InterPro" id="IPR013099">
    <property type="entry name" value="K_chnl_dom"/>
</dbReference>
<dbReference type="Pfam" id="PF07885">
    <property type="entry name" value="Ion_trans_2"/>
    <property type="match status" value="1"/>
</dbReference>
<keyword evidence="13" id="KW-0732">Signal</keyword>
<dbReference type="AlphaFoldDB" id="A0A643BNU8"/>
<dbReference type="OrthoDB" id="296522at2759"/>
<evidence type="ECO:0000256" key="5">
    <source>
        <dbReference type="ARBA" id="ARBA00022826"/>
    </source>
</evidence>
<evidence type="ECO:0000256" key="7">
    <source>
        <dbReference type="ARBA" id="ARBA00022958"/>
    </source>
</evidence>
<evidence type="ECO:0000256" key="12">
    <source>
        <dbReference type="ARBA" id="ARBA00034430"/>
    </source>
</evidence>
<keyword evidence="6" id="KW-0851">Voltage-gated channel</keyword>
<reference evidence="15 16" key="1">
    <citation type="journal article" date="2019" name="PLoS ONE">
        <title>Genomic analyses reveal an absence of contemporary introgressive admixture between fin whales and blue whales, despite known hybrids.</title>
        <authorList>
            <person name="Westbury M.V."/>
            <person name="Petersen B."/>
            <person name="Lorenzen E.D."/>
        </authorList>
    </citation>
    <scope>NUCLEOTIDE SEQUENCE [LARGE SCALE GENOMIC DNA]</scope>
    <source>
        <strain evidence="15">FinWhale-01</strain>
    </source>
</reference>
<comment type="subcellular location">
    <subcellularLocation>
        <location evidence="1">Membrane</location>
        <topology evidence="1">Multi-pass membrane protein</topology>
    </subcellularLocation>
</comment>
<keyword evidence="10" id="KW-0472">Membrane</keyword>
<dbReference type="GO" id="GO:0005251">
    <property type="term" value="F:delayed rectifier potassium channel activity"/>
    <property type="evidence" value="ECO:0007669"/>
    <property type="project" value="TreeGrafter"/>
</dbReference>
<dbReference type="GO" id="GO:0001508">
    <property type="term" value="P:action potential"/>
    <property type="evidence" value="ECO:0007669"/>
    <property type="project" value="TreeGrafter"/>
</dbReference>
<proteinExistence type="predicted"/>
<dbReference type="GO" id="GO:0043025">
    <property type="term" value="C:neuronal cell body"/>
    <property type="evidence" value="ECO:0007669"/>
    <property type="project" value="TreeGrafter"/>
</dbReference>
<dbReference type="EMBL" id="SGJD01007512">
    <property type="protein sequence ID" value="KAB0389398.1"/>
    <property type="molecule type" value="Genomic_DNA"/>
</dbReference>
<evidence type="ECO:0000256" key="4">
    <source>
        <dbReference type="ARBA" id="ARBA00022692"/>
    </source>
</evidence>
<evidence type="ECO:0000256" key="13">
    <source>
        <dbReference type="SAM" id="SignalP"/>
    </source>
</evidence>
<dbReference type="GO" id="GO:0030425">
    <property type="term" value="C:dendrite"/>
    <property type="evidence" value="ECO:0007669"/>
    <property type="project" value="TreeGrafter"/>
</dbReference>
<evidence type="ECO:0000256" key="9">
    <source>
        <dbReference type="ARBA" id="ARBA00023065"/>
    </source>
</evidence>
<keyword evidence="16" id="KW-1185">Reference proteome</keyword>
<dbReference type="PANTHER" id="PTHR11537:SF24">
    <property type="entry name" value="POTASSIUM VOLTAGE-GATED CHANNEL SUBFAMILY A MEMBER 1"/>
    <property type="match status" value="1"/>
</dbReference>
<evidence type="ECO:0000259" key="14">
    <source>
        <dbReference type="Pfam" id="PF07885"/>
    </source>
</evidence>
<evidence type="ECO:0000256" key="2">
    <source>
        <dbReference type="ARBA" id="ARBA00022448"/>
    </source>
</evidence>
<evidence type="ECO:0000313" key="16">
    <source>
        <dbReference type="Proteomes" id="UP000437017"/>
    </source>
</evidence>
<dbReference type="InterPro" id="IPR028325">
    <property type="entry name" value="VG_K_chnl"/>
</dbReference>
<keyword evidence="5" id="KW-0631">Potassium channel</keyword>
<keyword evidence="4" id="KW-0812">Transmembrane</keyword>
<dbReference type="Proteomes" id="UP000437017">
    <property type="component" value="Unassembled WGS sequence"/>
</dbReference>
<evidence type="ECO:0000256" key="1">
    <source>
        <dbReference type="ARBA" id="ARBA00004141"/>
    </source>
</evidence>
<sequence>MRELGLLIFFLFIGVILFSSAVYFAEAEEAESHFSSIPDAFWWAVVSMTTVGYGDMYPVTIGGKIVGSLCAIAAGPTVTSLVILEGHPSVDPGGGYQVPIDAFRNPRKLRLLNLDSDLQMEAYGWKRVFLVFRNRLFHLVALEYQTNPSVLRVTSTVPCGLLMRSVNIEFPVKLLG</sequence>
<dbReference type="PANTHER" id="PTHR11537">
    <property type="entry name" value="VOLTAGE-GATED POTASSIUM CHANNEL"/>
    <property type="match status" value="1"/>
</dbReference>
<name>A0A643BNU8_BALPH</name>
<protein>
    <recommendedName>
        <fullName evidence="14">Potassium channel domain-containing protein</fullName>
    </recommendedName>
</protein>
<dbReference type="PRINTS" id="PR00169">
    <property type="entry name" value="KCHANNEL"/>
</dbReference>
<keyword evidence="8" id="KW-1133">Transmembrane helix</keyword>
<evidence type="ECO:0000256" key="3">
    <source>
        <dbReference type="ARBA" id="ARBA00022538"/>
    </source>
</evidence>
<keyword evidence="11" id="KW-0407">Ion channel</keyword>
<dbReference type="Gene3D" id="1.10.287.70">
    <property type="match status" value="1"/>
</dbReference>
<evidence type="ECO:0000256" key="11">
    <source>
        <dbReference type="ARBA" id="ARBA00023303"/>
    </source>
</evidence>
<accession>A0A643BNU8</accession>
<feature type="domain" description="Potassium channel" evidence="14">
    <location>
        <begin position="12"/>
        <end position="79"/>
    </location>
</feature>
<dbReference type="GO" id="GO:0033270">
    <property type="term" value="C:paranode region of axon"/>
    <property type="evidence" value="ECO:0007669"/>
    <property type="project" value="TreeGrafter"/>
</dbReference>
<feature type="signal peptide" evidence="13">
    <location>
        <begin position="1"/>
        <end position="27"/>
    </location>
</feature>
<feature type="non-terminal residue" evidence="15">
    <location>
        <position position="176"/>
    </location>
</feature>
<organism evidence="15 16">
    <name type="scientific">Balaenoptera physalus</name>
    <name type="common">Fin whale</name>
    <name type="synonym">Balaena physalus</name>
    <dbReference type="NCBI Taxonomy" id="9770"/>
    <lineage>
        <taxon>Eukaryota</taxon>
        <taxon>Metazoa</taxon>
        <taxon>Chordata</taxon>
        <taxon>Craniata</taxon>
        <taxon>Vertebrata</taxon>
        <taxon>Euteleostomi</taxon>
        <taxon>Mammalia</taxon>
        <taxon>Eutheria</taxon>
        <taxon>Laurasiatheria</taxon>
        <taxon>Artiodactyla</taxon>
        <taxon>Whippomorpha</taxon>
        <taxon>Cetacea</taxon>
        <taxon>Mysticeti</taxon>
        <taxon>Balaenopteridae</taxon>
        <taxon>Balaenoptera</taxon>
    </lineage>
</organism>
<evidence type="ECO:0000313" key="15">
    <source>
        <dbReference type="EMBL" id="KAB0389398.1"/>
    </source>
</evidence>
<dbReference type="GO" id="GO:0045202">
    <property type="term" value="C:synapse"/>
    <property type="evidence" value="ECO:0007669"/>
    <property type="project" value="TreeGrafter"/>
</dbReference>
<keyword evidence="3" id="KW-0633">Potassium transport</keyword>